<dbReference type="InterPro" id="IPR039910">
    <property type="entry name" value="D15-like"/>
</dbReference>
<dbReference type="Gene3D" id="3.10.20.310">
    <property type="entry name" value="membrane protein fhac"/>
    <property type="match status" value="1"/>
</dbReference>
<dbReference type="Gene3D" id="2.40.160.50">
    <property type="entry name" value="membrane protein fhac: a member of the omp85/tpsb transporter family"/>
    <property type="match status" value="1"/>
</dbReference>
<protein>
    <submittedName>
        <fullName evidence="7">Autotransporter secretion outer membrane protein TamA</fullName>
    </submittedName>
</protein>
<feature type="domain" description="POTRA" evidence="6">
    <location>
        <begin position="241"/>
        <end position="314"/>
    </location>
</feature>
<dbReference type="PANTHER" id="PTHR12815">
    <property type="entry name" value="SORTING AND ASSEMBLY MACHINERY SAMM50 PROTEIN FAMILY MEMBER"/>
    <property type="match status" value="1"/>
</dbReference>
<organism evidence="7 8">
    <name type="scientific">Neomesorhizobium albiziae</name>
    <dbReference type="NCBI Taxonomy" id="335020"/>
    <lineage>
        <taxon>Bacteria</taxon>
        <taxon>Pseudomonadati</taxon>
        <taxon>Pseudomonadota</taxon>
        <taxon>Alphaproteobacteria</taxon>
        <taxon>Hyphomicrobiales</taxon>
        <taxon>Phyllobacteriaceae</taxon>
        <taxon>Neomesorhizobium</taxon>
    </lineage>
</organism>
<dbReference type="AlphaFoldDB" id="A0A1I4BVQ0"/>
<gene>
    <name evidence="7" type="ORF">SAMN04488498_11178</name>
</gene>
<dbReference type="Proteomes" id="UP000323300">
    <property type="component" value="Unassembled WGS sequence"/>
</dbReference>
<keyword evidence="3" id="KW-0472">Membrane</keyword>
<dbReference type="Pfam" id="PF01103">
    <property type="entry name" value="Omp85"/>
    <property type="match status" value="1"/>
</dbReference>
<dbReference type="RefSeq" id="WP_431311653.1">
    <property type="nucleotide sequence ID" value="NZ_BSPE01000004.1"/>
</dbReference>
<evidence type="ECO:0000256" key="4">
    <source>
        <dbReference type="SAM" id="SignalP"/>
    </source>
</evidence>
<keyword evidence="2" id="KW-1134">Transmembrane beta strand</keyword>
<dbReference type="InterPro" id="IPR010827">
    <property type="entry name" value="BamA/TamA_POTRA"/>
</dbReference>
<keyword evidence="2" id="KW-0812">Transmembrane</keyword>
<keyword evidence="4" id="KW-0732">Signal</keyword>
<feature type="signal peptide" evidence="4">
    <location>
        <begin position="1"/>
        <end position="30"/>
    </location>
</feature>
<evidence type="ECO:0000259" key="5">
    <source>
        <dbReference type="Pfam" id="PF01103"/>
    </source>
</evidence>
<sequence length="642" mass="69839">MKVLALRHCSLLIGVIFAGATLVAPSPATAFELFGIHLWGEKKADEADETIGEPQDYTVDFIVTGEERNVEKTLKGASGLWTDRKKPASGAAGLLAKARSDYRRLLAALYGQGRYGGTISILVDGREAADLPPDATVAETASVSITVNPGPVFLFDKASIINRAPPPQRRDDRVPLPEDEGFAMGQPARSGVILQAEKLSVEAWREQGHPKANIADRRVTAAHDNNTVDAIIEVDPGRKAYYDDVAVEGTERMDPAFVAWMTGLKPGQEYDPDDIDRANKRLSRLDVFRALRIQEGDVIDQNGRLPLTVVVQERKLRRFGVGGSYSTLDGLGLEAYWLHRNLFGRAERLRFDAKVANIGQTFEPDELTYRVGATFIKPGVYTPDTDFEASLFGDREVLDPYTRTAVTGQLGFNHMFSEELSGKLFLKGGYAQFEDDTFGTRDFADIGFLGGLTFDNRDNKTDATQGYFVEAIAEPFYEFNYGNAVGKLTAEGRTYYGFGKENPVVLAGRVKLGTLFGAPISETAPDKLFFAGGGGSVRGYAYRNIGVVTPAGEVIGGRSLIEASAEIRARVTDGIGLVAFVDAGYVGEESFPDFAEDLRVGVGGGLRYYTGLGPIRLDLAVPLDRQRDDPSVAFYVGIGQAF</sequence>
<comment type="subcellular location">
    <subcellularLocation>
        <location evidence="1">Membrane</location>
    </subcellularLocation>
</comment>
<dbReference type="GO" id="GO:0019867">
    <property type="term" value="C:outer membrane"/>
    <property type="evidence" value="ECO:0007669"/>
    <property type="project" value="InterPro"/>
</dbReference>
<feature type="domain" description="Bacterial surface antigen (D15)" evidence="5">
    <location>
        <begin position="341"/>
        <end position="642"/>
    </location>
</feature>
<feature type="chain" id="PRO_5009302543" evidence="4">
    <location>
        <begin position="31"/>
        <end position="642"/>
    </location>
</feature>
<accession>A0A1I4BVQ0</accession>
<dbReference type="Pfam" id="PF07244">
    <property type="entry name" value="POTRA"/>
    <property type="match status" value="1"/>
</dbReference>
<evidence type="ECO:0000256" key="3">
    <source>
        <dbReference type="ARBA" id="ARBA00023136"/>
    </source>
</evidence>
<dbReference type="InterPro" id="IPR000184">
    <property type="entry name" value="Bac_surfAg_D15"/>
</dbReference>
<keyword evidence="8" id="KW-1185">Reference proteome</keyword>
<evidence type="ECO:0000256" key="2">
    <source>
        <dbReference type="ARBA" id="ARBA00022452"/>
    </source>
</evidence>
<evidence type="ECO:0000259" key="6">
    <source>
        <dbReference type="Pfam" id="PF07244"/>
    </source>
</evidence>
<proteinExistence type="predicted"/>
<name>A0A1I4BVQ0_9HYPH</name>
<evidence type="ECO:0000313" key="7">
    <source>
        <dbReference type="EMBL" id="SFK72066.1"/>
    </source>
</evidence>
<reference evidence="7 8" key="1">
    <citation type="submission" date="2016-10" db="EMBL/GenBank/DDBJ databases">
        <authorList>
            <person name="Varghese N."/>
            <person name="Submissions S."/>
        </authorList>
    </citation>
    <scope>NUCLEOTIDE SEQUENCE [LARGE SCALE GENOMIC DNA]</scope>
    <source>
        <strain evidence="7 8">DSM 21822</strain>
    </source>
</reference>
<dbReference type="PANTHER" id="PTHR12815:SF42">
    <property type="entry name" value="BACTERIAL SURFACE ANTIGEN (D15) DOMAIN-CONTAINING PROTEIN"/>
    <property type="match status" value="1"/>
</dbReference>
<evidence type="ECO:0000256" key="1">
    <source>
        <dbReference type="ARBA" id="ARBA00004370"/>
    </source>
</evidence>
<evidence type="ECO:0000313" key="8">
    <source>
        <dbReference type="Proteomes" id="UP000323300"/>
    </source>
</evidence>
<dbReference type="EMBL" id="FOSL01000011">
    <property type="protein sequence ID" value="SFK72066.1"/>
    <property type="molecule type" value="Genomic_DNA"/>
</dbReference>